<dbReference type="EMBL" id="QDFR01000018">
    <property type="protein sequence ID" value="PVE49787.1"/>
    <property type="molecule type" value="Genomic_DNA"/>
</dbReference>
<evidence type="ECO:0000313" key="2">
    <source>
        <dbReference type="Proteomes" id="UP000244335"/>
    </source>
</evidence>
<reference evidence="1 2" key="1">
    <citation type="submission" date="2018-04" db="EMBL/GenBank/DDBJ databases">
        <authorList>
            <person name="Hagen T."/>
        </authorList>
    </citation>
    <scope>NUCLEOTIDE SEQUENCE [LARGE SCALE GENOMIC DNA]</scope>
    <source>
        <strain evidence="1 2">TPD7009</strain>
    </source>
</reference>
<organism evidence="1 2">
    <name type="scientific">Rhizobium rhizogenes</name>
    <name type="common">Agrobacterium rhizogenes</name>
    <dbReference type="NCBI Taxonomy" id="359"/>
    <lineage>
        <taxon>Bacteria</taxon>
        <taxon>Pseudomonadati</taxon>
        <taxon>Pseudomonadota</taxon>
        <taxon>Alphaproteobacteria</taxon>
        <taxon>Hyphomicrobiales</taxon>
        <taxon>Rhizobiaceae</taxon>
        <taxon>Rhizobium/Agrobacterium group</taxon>
        <taxon>Rhizobium</taxon>
    </lineage>
</organism>
<sequence length="60" mass="6524">MDRRSNVQSAPLCIMSMVAETTGAGMPPALERYPPEWLGSVEHADRALDDARDPQIVSAL</sequence>
<evidence type="ECO:0000313" key="1">
    <source>
        <dbReference type="EMBL" id="PVE49787.1"/>
    </source>
</evidence>
<dbReference type="AlphaFoldDB" id="A0AA92BZD2"/>
<proteinExistence type="predicted"/>
<protein>
    <submittedName>
        <fullName evidence="1">Uncharacterized protein</fullName>
    </submittedName>
</protein>
<gene>
    <name evidence="1" type="ORF">DC430_23965</name>
</gene>
<comment type="caution">
    <text evidence="1">The sequence shown here is derived from an EMBL/GenBank/DDBJ whole genome shotgun (WGS) entry which is preliminary data.</text>
</comment>
<name>A0AA92BZD2_RHIRH</name>
<dbReference type="Proteomes" id="UP000244335">
    <property type="component" value="Unassembled WGS sequence"/>
</dbReference>
<accession>A0AA92BZD2</accession>